<dbReference type="InterPro" id="IPR006531">
    <property type="entry name" value="Gp5/Vgr_OB"/>
</dbReference>
<feature type="region of interest" description="Disordered" evidence="1">
    <location>
        <begin position="316"/>
        <end position="339"/>
    </location>
</feature>
<evidence type="ECO:0000313" key="4">
    <source>
        <dbReference type="Proteomes" id="UP000029453"/>
    </source>
</evidence>
<gene>
    <name evidence="3" type="ORF">PPOP_0501</name>
</gene>
<organism evidence="3 4">
    <name type="scientific">Paenibacillus popilliae ATCC 14706</name>
    <dbReference type="NCBI Taxonomy" id="1212764"/>
    <lineage>
        <taxon>Bacteria</taxon>
        <taxon>Bacillati</taxon>
        <taxon>Bacillota</taxon>
        <taxon>Bacilli</taxon>
        <taxon>Bacillales</taxon>
        <taxon>Paenibacillaceae</taxon>
        <taxon>Paenibacillus</taxon>
    </lineage>
</organism>
<dbReference type="SUPFAM" id="SSF69279">
    <property type="entry name" value="Phage tail proteins"/>
    <property type="match status" value="1"/>
</dbReference>
<dbReference type="AlphaFoldDB" id="M9LFP4"/>
<evidence type="ECO:0000313" key="3">
    <source>
        <dbReference type="EMBL" id="GAC41160.1"/>
    </source>
</evidence>
<feature type="domain" description="Gp5/Type VI secretion system Vgr protein OB-fold" evidence="2">
    <location>
        <begin position="251"/>
        <end position="309"/>
    </location>
</feature>
<protein>
    <submittedName>
        <fullName evidence="3">Uncharacterized protein conserved in bacteria</fullName>
    </submittedName>
</protein>
<sequence length="477" mass="53743">MLLTAIVPEEKKESCVDMASATDTIEIRELSDEGDVIRTLFHGIISDIAVKAVRGVYHLEMEAVSHSYRLDVKPKTRSFQNHKMRYEELVQQILSDYAGSDFIDLTFNHASLDQFTVQYQETDWQFLKRMASRFGTVLIPEATADCPKLWVGLSESKSDSLDISNYQVFRSLNPYGQEEEGVTRYSIVTKRYYQLGDRILFKNKPLIVTGATSLLDGGMLTHEYILQAEVDSHWQPICNESIRGASLEGKVIDAAQDKVKLHLNIDDVQTQEDACWFPYSSPYVTGGKTGLYCMPQIGDSVQLYVPNHREEESFVRSSLRQEGNSPKLEQPNEKYWGNPSGKEIKFSGNELRMTAQEEHVFVKLHESEGIELHSQDAIILHADKDIALEADKRFDIRAKEAVYLLSGASSMVLDGDTDIKGGHVTVQGFTKSPVPSSPAGKESTQSGKVFTKARLFRNQLPVEDVVEKLKLSMKSRQ</sequence>
<comment type="caution">
    <text evidence="3">The sequence shown here is derived from an EMBL/GenBank/DDBJ whole genome shotgun (WGS) entry which is preliminary data.</text>
</comment>
<keyword evidence="4" id="KW-1185">Reference proteome</keyword>
<proteinExistence type="predicted"/>
<accession>M9LFP4</accession>
<dbReference type="Pfam" id="PF05954">
    <property type="entry name" value="Phage_GPD"/>
    <property type="match status" value="1"/>
</dbReference>
<dbReference type="EMBL" id="BALG01000023">
    <property type="protein sequence ID" value="GAC41160.1"/>
    <property type="molecule type" value="Genomic_DNA"/>
</dbReference>
<evidence type="ECO:0000256" key="1">
    <source>
        <dbReference type="SAM" id="MobiDB-lite"/>
    </source>
</evidence>
<evidence type="ECO:0000259" key="2">
    <source>
        <dbReference type="Pfam" id="PF04717"/>
    </source>
</evidence>
<reference evidence="3 4" key="1">
    <citation type="submission" date="2012-10" db="EMBL/GenBank/DDBJ databases">
        <title>Draft Genome Sequence of Paenibacillus popilliae ATCC 14706T.</title>
        <authorList>
            <person name="Iiyama K."/>
            <person name="Mori K."/>
            <person name="Mon H."/>
            <person name="Chieda Y."/>
            <person name="Lee J.M."/>
            <person name="Kusakabe T."/>
            <person name="Tashiro K."/>
            <person name="Asano S."/>
            <person name="Yasunaga-Aoki C."/>
            <person name="Shimizu S."/>
        </authorList>
    </citation>
    <scope>NUCLEOTIDE SEQUENCE [LARGE SCALE GENOMIC DNA]</scope>
    <source>
        <strain evidence="3 4">ATCC 14706</strain>
    </source>
</reference>
<dbReference type="Proteomes" id="UP000029453">
    <property type="component" value="Unassembled WGS sequence"/>
</dbReference>
<dbReference type="Gene3D" id="3.55.50.10">
    <property type="entry name" value="Baseplate protein-like domains"/>
    <property type="match status" value="1"/>
</dbReference>
<dbReference type="Pfam" id="PF04717">
    <property type="entry name" value="Phage_base_V"/>
    <property type="match status" value="1"/>
</dbReference>
<name>M9LFP4_PAEPP</name>